<evidence type="ECO:0000313" key="3">
    <source>
        <dbReference type="Proteomes" id="UP000630887"/>
    </source>
</evidence>
<gene>
    <name evidence="2" type="ORF">Cco03nite_22910</name>
</gene>
<dbReference type="Proteomes" id="UP000630887">
    <property type="component" value="Unassembled WGS sequence"/>
</dbReference>
<dbReference type="Pfam" id="PF07883">
    <property type="entry name" value="Cupin_2"/>
    <property type="match status" value="1"/>
</dbReference>
<sequence>MTTVENRSTSVLTPLFGKQLSDVAQPVEVMTLLVEIPPGGKGLPPHKHSGPIFGYMIEGEMLFELEGEPERVVKAGDAFFEPGGDVIHYQDANNLPDATSRFVVVMHMVPGQPMLTYVDDDELERRRDRRAPRPQ</sequence>
<evidence type="ECO:0000259" key="1">
    <source>
        <dbReference type="Pfam" id="PF07883"/>
    </source>
</evidence>
<dbReference type="AlphaFoldDB" id="A0A8J3P8E0"/>
<dbReference type="PANTHER" id="PTHR38599">
    <property type="entry name" value="CUPIN DOMAIN PROTEIN (AFU_ORTHOLOGUE AFUA_3G13620)"/>
    <property type="match status" value="1"/>
</dbReference>
<dbReference type="InterPro" id="IPR011051">
    <property type="entry name" value="RmlC_Cupin_sf"/>
</dbReference>
<accession>A0A8J3P8E0</accession>
<comment type="caution">
    <text evidence="2">The sequence shown here is derived from an EMBL/GenBank/DDBJ whole genome shotgun (WGS) entry which is preliminary data.</text>
</comment>
<protein>
    <recommendedName>
        <fullName evidence="1">Cupin type-2 domain-containing protein</fullName>
    </recommendedName>
</protein>
<dbReference type="EMBL" id="BONI01000016">
    <property type="protein sequence ID" value="GIG05591.1"/>
    <property type="molecule type" value="Genomic_DNA"/>
</dbReference>
<dbReference type="PANTHER" id="PTHR38599:SF1">
    <property type="entry name" value="CUPIN DOMAIN PROTEIN (AFU_ORTHOLOGUE AFUA_3G13620)"/>
    <property type="match status" value="1"/>
</dbReference>
<reference evidence="2 3" key="1">
    <citation type="submission" date="2021-01" db="EMBL/GenBank/DDBJ databases">
        <title>Whole genome shotgun sequence of Catellatospora coxensis NBRC 107359.</title>
        <authorList>
            <person name="Komaki H."/>
            <person name="Tamura T."/>
        </authorList>
    </citation>
    <scope>NUCLEOTIDE SEQUENCE [LARGE SCALE GENOMIC DNA]</scope>
    <source>
        <strain evidence="2 3">NBRC 107359</strain>
    </source>
</reference>
<proteinExistence type="predicted"/>
<dbReference type="InterPro" id="IPR014710">
    <property type="entry name" value="RmlC-like_jellyroll"/>
</dbReference>
<evidence type="ECO:0000313" key="2">
    <source>
        <dbReference type="EMBL" id="GIG05591.1"/>
    </source>
</evidence>
<keyword evidence="3" id="KW-1185">Reference proteome</keyword>
<organism evidence="2 3">
    <name type="scientific">Catellatospora coxensis</name>
    <dbReference type="NCBI Taxonomy" id="310354"/>
    <lineage>
        <taxon>Bacteria</taxon>
        <taxon>Bacillati</taxon>
        <taxon>Actinomycetota</taxon>
        <taxon>Actinomycetes</taxon>
        <taxon>Micromonosporales</taxon>
        <taxon>Micromonosporaceae</taxon>
        <taxon>Catellatospora</taxon>
    </lineage>
</organism>
<dbReference type="SUPFAM" id="SSF51182">
    <property type="entry name" value="RmlC-like cupins"/>
    <property type="match status" value="1"/>
</dbReference>
<dbReference type="Gene3D" id="2.60.120.10">
    <property type="entry name" value="Jelly Rolls"/>
    <property type="match status" value="1"/>
</dbReference>
<feature type="domain" description="Cupin type-2" evidence="1">
    <location>
        <begin position="33"/>
        <end position="89"/>
    </location>
</feature>
<name>A0A8J3P8E0_9ACTN</name>
<dbReference type="CDD" id="cd02234">
    <property type="entry name" value="cupin_BLR7677-like"/>
    <property type="match status" value="1"/>
</dbReference>
<dbReference type="InterPro" id="IPR013096">
    <property type="entry name" value="Cupin_2"/>
</dbReference>
<dbReference type="RefSeq" id="WP_239167315.1">
    <property type="nucleotide sequence ID" value="NZ_BAAALC010000025.1"/>
</dbReference>